<dbReference type="Pfam" id="PF00480">
    <property type="entry name" value="ROK"/>
    <property type="match status" value="1"/>
</dbReference>
<dbReference type="GO" id="GO:0019158">
    <property type="term" value="F:mannokinase activity"/>
    <property type="evidence" value="ECO:0007669"/>
    <property type="project" value="UniProtKB-EC"/>
</dbReference>
<organism evidence="1 2">
    <name type="scientific">Granulibacter bethesdensis (strain ATCC BAA-1260 / CGDNIH1)</name>
    <dbReference type="NCBI Taxonomy" id="391165"/>
    <lineage>
        <taxon>Bacteria</taxon>
        <taxon>Pseudomonadati</taxon>
        <taxon>Pseudomonadota</taxon>
        <taxon>Alphaproteobacteria</taxon>
        <taxon>Acetobacterales</taxon>
        <taxon>Acetobacteraceae</taxon>
        <taxon>Granulibacter</taxon>
    </lineage>
</organism>
<dbReference type="Proteomes" id="UP000001963">
    <property type="component" value="Chromosome"/>
</dbReference>
<dbReference type="SMR" id="Q0BVN7"/>
<name>Q0BVN7_GRABC</name>
<dbReference type="HOGENOM" id="CLU_036604_0_3_5"/>
<dbReference type="InterPro" id="IPR049874">
    <property type="entry name" value="ROK_cs"/>
</dbReference>
<dbReference type="CDD" id="cd24066">
    <property type="entry name" value="ASKHA_NBD_ROK_EcFRK-like"/>
    <property type="match status" value="1"/>
</dbReference>
<dbReference type="PROSITE" id="PS01125">
    <property type="entry name" value="ROK"/>
    <property type="match status" value="1"/>
</dbReference>
<accession>Q0BVN7</accession>
<dbReference type="AlphaFoldDB" id="Q0BVN7"/>
<evidence type="ECO:0000313" key="2">
    <source>
        <dbReference type="Proteomes" id="UP000001963"/>
    </source>
</evidence>
<gene>
    <name evidence="1" type="ordered locus">GbCGDNIH1_0217</name>
</gene>
<dbReference type="SUPFAM" id="SSF53067">
    <property type="entry name" value="Actin-like ATPase domain"/>
    <property type="match status" value="1"/>
</dbReference>
<keyword evidence="1" id="KW-0808">Transferase</keyword>
<dbReference type="EMBL" id="CP000394">
    <property type="protein sequence ID" value="ABI61115.1"/>
    <property type="molecule type" value="Genomic_DNA"/>
</dbReference>
<dbReference type="KEGG" id="gbe:GbCGDNIH1_0217"/>
<evidence type="ECO:0000313" key="1">
    <source>
        <dbReference type="EMBL" id="ABI61115.1"/>
    </source>
</evidence>
<dbReference type="eggNOG" id="COG1940">
    <property type="taxonomic scope" value="Bacteria"/>
</dbReference>
<protein>
    <submittedName>
        <fullName evidence="1">Mannokinase</fullName>
        <ecNumber evidence="1">2.7.1.7</ecNumber>
    </submittedName>
</protein>
<dbReference type="PANTHER" id="PTHR18964">
    <property type="entry name" value="ROK (REPRESSOR, ORF, KINASE) FAMILY"/>
    <property type="match status" value="1"/>
</dbReference>
<keyword evidence="2" id="KW-1185">Reference proteome</keyword>
<dbReference type="InterPro" id="IPR000600">
    <property type="entry name" value="ROK"/>
</dbReference>
<dbReference type="Gene3D" id="3.30.420.40">
    <property type="match status" value="2"/>
</dbReference>
<dbReference type="EC" id="2.7.1.7" evidence="1"/>
<sequence>MIMAHGIPDFRIGIDLGGTKTEIVALGRDGDILYRLRATTPSFYGSSLQQIASMVEAAEQALGGHGSVGMGIPGTIDARTGLVKNANSTYLIGHALDRDLAELLHRPIRVENDANCFALSEASDGAAAGMSVVFGVILGTGCGGGIVVNGHALTGRHRIAGEWGHNPLPWPDAEDLPMPACWCGQHGCLETYLSGPALAASCDGPGSHDAHALPERAQTGDFAAQQALDKHADRLARGLAAIVNVLDPDAIVLGGGLSAMDHLYSALPGLMARHVFNDGCDTPVLKNRHGDSSGVRGAAWLWPAPEPLPG</sequence>
<proteinExistence type="predicted"/>
<reference evidence="1 2" key="1">
    <citation type="journal article" date="2007" name="J. Bacteriol.">
        <title>Genome sequence analysis of the emerging human pathogenic acetic acid bacterium Granulibacter bethesdensis.</title>
        <authorList>
            <person name="Greenberg D.E."/>
            <person name="Porcella S.F."/>
            <person name="Zelazny A.M."/>
            <person name="Virtaneva K."/>
            <person name="Sturdevant D.E."/>
            <person name="Kupko J.J.III."/>
            <person name="Barbian K.D."/>
            <person name="Babar A."/>
            <person name="Dorward D.W."/>
            <person name="Holland S.M."/>
        </authorList>
    </citation>
    <scope>NUCLEOTIDE SEQUENCE [LARGE SCALE GENOMIC DNA]</scope>
    <source>
        <strain evidence="2">ATCC BAA-1260 / CGDNIH1</strain>
    </source>
</reference>
<dbReference type="STRING" id="391165.GbCGDNIH1_0217"/>
<dbReference type="PANTHER" id="PTHR18964:SF174">
    <property type="entry name" value="D-ALLOSE KINASE-RELATED"/>
    <property type="match status" value="1"/>
</dbReference>
<dbReference type="InterPro" id="IPR043129">
    <property type="entry name" value="ATPase_NBD"/>
</dbReference>